<protein>
    <submittedName>
        <fullName evidence="1">Uncharacterized protein</fullName>
    </submittedName>
</protein>
<dbReference type="AlphaFoldDB" id="A0AAW1YQR7"/>
<evidence type="ECO:0000313" key="2">
    <source>
        <dbReference type="Proteomes" id="UP001457282"/>
    </source>
</evidence>
<keyword evidence="2" id="KW-1185">Reference proteome</keyword>
<proteinExistence type="predicted"/>
<reference evidence="1 2" key="1">
    <citation type="journal article" date="2023" name="G3 (Bethesda)">
        <title>A chromosome-length genome assembly and annotation of blackberry (Rubus argutus, cv. 'Hillquist').</title>
        <authorList>
            <person name="Bruna T."/>
            <person name="Aryal R."/>
            <person name="Dudchenko O."/>
            <person name="Sargent D.J."/>
            <person name="Mead D."/>
            <person name="Buti M."/>
            <person name="Cavallini A."/>
            <person name="Hytonen T."/>
            <person name="Andres J."/>
            <person name="Pham M."/>
            <person name="Weisz D."/>
            <person name="Mascagni F."/>
            <person name="Usai G."/>
            <person name="Natali L."/>
            <person name="Bassil N."/>
            <person name="Fernandez G.E."/>
            <person name="Lomsadze A."/>
            <person name="Armour M."/>
            <person name="Olukolu B."/>
            <person name="Poorten T."/>
            <person name="Britton C."/>
            <person name="Davik J."/>
            <person name="Ashrafi H."/>
            <person name="Aiden E.L."/>
            <person name="Borodovsky M."/>
            <person name="Worthington M."/>
        </authorList>
    </citation>
    <scope>NUCLEOTIDE SEQUENCE [LARGE SCALE GENOMIC DNA]</scope>
    <source>
        <strain evidence="1">PI 553951</strain>
    </source>
</reference>
<accession>A0AAW1YQR7</accession>
<evidence type="ECO:0000313" key="1">
    <source>
        <dbReference type="EMBL" id="KAK9951031.1"/>
    </source>
</evidence>
<dbReference type="EMBL" id="JBEDUW010000001">
    <property type="protein sequence ID" value="KAK9951031.1"/>
    <property type="molecule type" value="Genomic_DNA"/>
</dbReference>
<dbReference type="Proteomes" id="UP001457282">
    <property type="component" value="Unassembled WGS sequence"/>
</dbReference>
<name>A0AAW1YQR7_RUBAR</name>
<comment type="caution">
    <text evidence="1">The sequence shown here is derived from an EMBL/GenBank/DDBJ whole genome shotgun (WGS) entry which is preliminary data.</text>
</comment>
<organism evidence="1 2">
    <name type="scientific">Rubus argutus</name>
    <name type="common">Southern blackberry</name>
    <dbReference type="NCBI Taxonomy" id="59490"/>
    <lineage>
        <taxon>Eukaryota</taxon>
        <taxon>Viridiplantae</taxon>
        <taxon>Streptophyta</taxon>
        <taxon>Embryophyta</taxon>
        <taxon>Tracheophyta</taxon>
        <taxon>Spermatophyta</taxon>
        <taxon>Magnoliopsida</taxon>
        <taxon>eudicotyledons</taxon>
        <taxon>Gunneridae</taxon>
        <taxon>Pentapetalae</taxon>
        <taxon>rosids</taxon>
        <taxon>fabids</taxon>
        <taxon>Rosales</taxon>
        <taxon>Rosaceae</taxon>
        <taxon>Rosoideae</taxon>
        <taxon>Rosoideae incertae sedis</taxon>
        <taxon>Rubus</taxon>
    </lineage>
</organism>
<sequence>MGLATEGIDGGATRQGSSSYARALIPSWRRRLWCRGSGDERARVGGDGDEDNHGVVFCRYWQRRKLWNGELSKLWLNGTVSRGWDCSGYGL</sequence>
<gene>
    <name evidence="1" type="ORF">M0R45_006493</name>
</gene>